<reference evidence="3" key="1">
    <citation type="submission" date="2018-05" db="EMBL/GenBank/DDBJ databases">
        <title>Zavarzinia sp. HR-AS.</title>
        <authorList>
            <person name="Lee Y."/>
            <person name="Jeon C.O."/>
        </authorList>
    </citation>
    <scope>NUCLEOTIDE SEQUENCE [LARGE SCALE GENOMIC DNA]</scope>
    <source>
        <strain evidence="3">DSM 1231</strain>
    </source>
</reference>
<proteinExistence type="predicted"/>
<evidence type="ECO:0000313" key="3">
    <source>
        <dbReference type="Proteomes" id="UP000246077"/>
    </source>
</evidence>
<accession>A0A317E0B6</accession>
<dbReference type="AlphaFoldDB" id="A0A317E0B6"/>
<organism evidence="2 3">
    <name type="scientific">Zavarzinia compransoris</name>
    <dbReference type="NCBI Taxonomy" id="1264899"/>
    <lineage>
        <taxon>Bacteria</taxon>
        <taxon>Pseudomonadati</taxon>
        <taxon>Pseudomonadota</taxon>
        <taxon>Alphaproteobacteria</taxon>
        <taxon>Rhodospirillales</taxon>
        <taxon>Zavarziniaceae</taxon>
        <taxon>Zavarzinia</taxon>
    </lineage>
</organism>
<keyword evidence="1" id="KW-0732">Signal</keyword>
<evidence type="ECO:0000313" key="2">
    <source>
        <dbReference type="EMBL" id="PWR20081.1"/>
    </source>
</evidence>
<comment type="caution">
    <text evidence="2">The sequence shown here is derived from an EMBL/GenBank/DDBJ whole genome shotgun (WGS) entry which is preliminary data.</text>
</comment>
<keyword evidence="3" id="KW-1185">Reference proteome</keyword>
<feature type="chain" id="PRO_5016310883" evidence="1">
    <location>
        <begin position="24"/>
        <end position="109"/>
    </location>
</feature>
<gene>
    <name evidence="2" type="ORF">DKG75_16740</name>
</gene>
<dbReference type="RefSeq" id="WP_109922295.1">
    <property type="nucleotide sequence ID" value="NZ_QGLF01000004.1"/>
</dbReference>
<sequence>MFRVTRLAVPVLALIMAADPAVAQDPPLCAASSDTARTAAEVIAAVAEHQCPPGSRLRAAMTVAGQAVVLQRSGICAPESVRTMTIRPTPDTRALDTRALGFTCILATR</sequence>
<dbReference type="Proteomes" id="UP000246077">
    <property type="component" value="Unassembled WGS sequence"/>
</dbReference>
<dbReference type="EMBL" id="QGLF01000004">
    <property type="protein sequence ID" value="PWR20081.1"/>
    <property type="molecule type" value="Genomic_DNA"/>
</dbReference>
<dbReference type="OrthoDB" id="9963464at2"/>
<evidence type="ECO:0000256" key="1">
    <source>
        <dbReference type="SAM" id="SignalP"/>
    </source>
</evidence>
<name>A0A317E0B6_9PROT</name>
<feature type="signal peptide" evidence="1">
    <location>
        <begin position="1"/>
        <end position="23"/>
    </location>
</feature>
<protein>
    <submittedName>
        <fullName evidence="2">Uncharacterized protein</fullName>
    </submittedName>
</protein>